<gene>
    <name evidence="1" type="ORF">BV25DRAFT_18587</name>
</gene>
<evidence type="ECO:0000313" key="2">
    <source>
        <dbReference type="Proteomes" id="UP000814140"/>
    </source>
</evidence>
<name>A0ACB8TJN1_9AGAM</name>
<dbReference type="EMBL" id="MU277187">
    <property type="protein sequence ID" value="KAI0068610.1"/>
    <property type="molecule type" value="Genomic_DNA"/>
</dbReference>
<comment type="caution">
    <text evidence="1">The sequence shown here is derived from an EMBL/GenBank/DDBJ whole genome shotgun (WGS) entry which is preliminary data.</text>
</comment>
<evidence type="ECO:0000313" key="1">
    <source>
        <dbReference type="EMBL" id="KAI0068610.1"/>
    </source>
</evidence>
<protein>
    <submittedName>
        <fullName evidence="1">Uncharacterized protein</fullName>
    </submittedName>
</protein>
<sequence length="332" mass="36054">MALTASTKPGQLAPKSLTVPIQSSSRYLQPTASTSQKAAVSAPAKNTKPLKSSSLSSSTSHLKSSRTHPPAAKERITHTHTNERDPKRSLAKSAAPAERVIVKASAARQPQTFRQISQRTVPAVPPSRAVPPPKPPIPSRERPDDAALKDMPDSVQVASQVYAWCYMQSGLTLAFSTAETNAKESINTLQGTMPQGGDGFTDDKDRHDIERLAHLFGTLSAAETGSRLPTIVRSFMSHDNEWSKLEDEVMHFVTQISDPSSSPLDDSGYGQLLKRLESEASTVTTMIGELEEVKRSVEQQLGQTLSKLLSVLQVHAQNISLSQELILCVREI</sequence>
<reference evidence="1" key="1">
    <citation type="submission" date="2021-03" db="EMBL/GenBank/DDBJ databases">
        <authorList>
            <consortium name="DOE Joint Genome Institute"/>
            <person name="Ahrendt S."/>
            <person name="Looney B.P."/>
            <person name="Miyauchi S."/>
            <person name="Morin E."/>
            <person name="Drula E."/>
            <person name="Courty P.E."/>
            <person name="Chicoki N."/>
            <person name="Fauchery L."/>
            <person name="Kohler A."/>
            <person name="Kuo A."/>
            <person name="Labutti K."/>
            <person name="Pangilinan J."/>
            <person name="Lipzen A."/>
            <person name="Riley R."/>
            <person name="Andreopoulos W."/>
            <person name="He G."/>
            <person name="Johnson J."/>
            <person name="Barry K.W."/>
            <person name="Grigoriev I.V."/>
            <person name="Nagy L."/>
            <person name="Hibbett D."/>
            <person name="Henrissat B."/>
            <person name="Matheny P.B."/>
            <person name="Labbe J."/>
            <person name="Martin F."/>
        </authorList>
    </citation>
    <scope>NUCLEOTIDE SEQUENCE</scope>
    <source>
        <strain evidence="1">HHB10654</strain>
    </source>
</reference>
<proteinExistence type="predicted"/>
<keyword evidence="2" id="KW-1185">Reference proteome</keyword>
<organism evidence="1 2">
    <name type="scientific">Artomyces pyxidatus</name>
    <dbReference type="NCBI Taxonomy" id="48021"/>
    <lineage>
        <taxon>Eukaryota</taxon>
        <taxon>Fungi</taxon>
        <taxon>Dikarya</taxon>
        <taxon>Basidiomycota</taxon>
        <taxon>Agaricomycotina</taxon>
        <taxon>Agaricomycetes</taxon>
        <taxon>Russulales</taxon>
        <taxon>Auriscalpiaceae</taxon>
        <taxon>Artomyces</taxon>
    </lineage>
</organism>
<reference evidence="1" key="2">
    <citation type="journal article" date="2022" name="New Phytol.">
        <title>Evolutionary transition to the ectomycorrhizal habit in the genomes of a hyperdiverse lineage of mushroom-forming fungi.</title>
        <authorList>
            <person name="Looney B."/>
            <person name="Miyauchi S."/>
            <person name="Morin E."/>
            <person name="Drula E."/>
            <person name="Courty P.E."/>
            <person name="Kohler A."/>
            <person name="Kuo A."/>
            <person name="LaButti K."/>
            <person name="Pangilinan J."/>
            <person name="Lipzen A."/>
            <person name="Riley R."/>
            <person name="Andreopoulos W."/>
            <person name="He G."/>
            <person name="Johnson J."/>
            <person name="Nolan M."/>
            <person name="Tritt A."/>
            <person name="Barry K.W."/>
            <person name="Grigoriev I.V."/>
            <person name="Nagy L.G."/>
            <person name="Hibbett D."/>
            <person name="Henrissat B."/>
            <person name="Matheny P.B."/>
            <person name="Labbe J."/>
            <person name="Martin F.M."/>
        </authorList>
    </citation>
    <scope>NUCLEOTIDE SEQUENCE</scope>
    <source>
        <strain evidence="1">HHB10654</strain>
    </source>
</reference>
<accession>A0ACB8TJN1</accession>
<dbReference type="Proteomes" id="UP000814140">
    <property type="component" value="Unassembled WGS sequence"/>
</dbReference>